<accession>A0A9D9GU63</accession>
<dbReference type="Proteomes" id="UP000823631">
    <property type="component" value="Unassembled WGS sequence"/>
</dbReference>
<sequence length="231" mass="24755">MQKLLILFSALTAALSAHASAEFPGGRCTTLFRPQVNEVAFAAAGAPLKVADLKCENNELIIPFDQEAKAVTLHAGSYESTGSDGAAEYFAVEQSAGPGIESCLLCDPLEALLVYRQRPQTLCVKSKLGVISCAADESVSFAVNQKFTLTENVCTPSLVYYGLEGSTLKFAVNDCKAVSAPALSYDLNHGRTIRFLNDSFYIIHADNEGISYRYLGTVKDSRRSAASPAQP</sequence>
<feature type="signal peptide" evidence="1">
    <location>
        <begin position="1"/>
        <end position="19"/>
    </location>
</feature>
<proteinExistence type="predicted"/>
<evidence type="ECO:0000256" key="1">
    <source>
        <dbReference type="SAM" id="SignalP"/>
    </source>
</evidence>
<organism evidence="2 3">
    <name type="scientific">Candidatus Avisuccinivibrio stercorigallinarum</name>
    <dbReference type="NCBI Taxonomy" id="2840704"/>
    <lineage>
        <taxon>Bacteria</taxon>
        <taxon>Pseudomonadati</taxon>
        <taxon>Pseudomonadota</taxon>
        <taxon>Gammaproteobacteria</taxon>
        <taxon>Aeromonadales</taxon>
        <taxon>Succinivibrionaceae</taxon>
        <taxon>Succinivibrionaceae incertae sedis</taxon>
        <taxon>Candidatus Avisuccinivibrio</taxon>
    </lineage>
</organism>
<comment type="caution">
    <text evidence="2">The sequence shown here is derived from an EMBL/GenBank/DDBJ whole genome shotgun (WGS) entry which is preliminary data.</text>
</comment>
<protein>
    <recommendedName>
        <fullName evidence="4">C-type lysozyme inhibitor domain-containing protein</fullName>
    </recommendedName>
</protein>
<feature type="chain" id="PRO_5039659157" description="C-type lysozyme inhibitor domain-containing protein" evidence="1">
    <location>
        <begin position="20"/>
        <end position="231"/>
    </location>
</feature>
<reference evidence="2" key="2">
    <citation type="journal article" date="2021" name="PeerJ">
        <title>Extensive microbial diversity within the chicken gut microbiome revealed by metagenomics and culture.</title>
        <authorList>
            <person name="Gilroy R."/>
            <person name="Ravi A."/>
            <person name="Getino M."/>
            <person name="Pursley I."/>
            <person name="Horton D.L."/>
            <person name="Alikhan N.F."/>
            <person name="Baker D."/>
            <person name="Gharbi K."/>
            <person name="Hall N."/>
            <person name="Watson M."/>
            <person name="Adriaenssens E.M."/>
            <person name="Foster-Nyarko E."/>
            <person name="Jarju S."/>
            <person name="Secka A."/>
            <person name="Antonio M."/>
            <person name="Oren A."/>
            <person name="Chaudhuri R.R."/>
            <person name="La Ragione R."/>
            <person name="Hildebrand F."/>
            <person name="Pallen M.J."/>
        </authorList>
    </citation>
    <scope>NUCLEOTIDE SEQUENCE</scope>
    <source>
        <strain evidence="2">17213</strain>
    </source>
</reference>
<name>A0A9D9GU63_9GAMM</name>
<evidence type="ECO:0000313" key="3">
    <source>
        <dbReference type="Proteomes" id="UP000823631"/>
    </source>
</evidence>
<keyword evidence="1" id="KW-0732">Signal</keyword>
<evidence type="ECO:0008006" key="4">
    <source>
        <dbReference type="Google" id="ProtNLM"/>
    </source>
</evidence>
<reference evidence="2" key="1">
    <citation type="submission" date="2020-10" db="EMBL/GenBank/DDBJ databases">
        <authorList>
            <person name="Gilroy R."/>
        </authorList>
    </citation>
    <scope>NUCLEOTIDE SEQUENCE</scope>
    <source>
        <strain evidence="2">17213</strain>
    </source>
</reference>
<dbReference type="AlphaFoldDB" id="A0A9D9GU63"/>
<dbReference type="EMBL" id="JADINH010000125">
    <property type="protein sequence ID" value="MBO8415885.1"/>
    <property type="molecule type" value="Genomic_DNA"/>
</dbReference>
<gene>
    <name evidence="2" type="ORF">IAB19_05855</name>
</gene>
<evidence type="ECO:0000313" key="2">
    <source>
        <dbReference type="EMBL" id="MBO8415885.1"/>
    </source>
</evidence>